<evidence type="ECO:0000256" key="7">
    <source>
        <dbReference type="PROSITE-ProRule" id="PRU10141"/>
    </source>
</evidence>
<dbReference type="EMBL" id="JANCPR020000023">
    <property type="protein sequence ID" value="MDJ1134763.1"/>
    <property type="molecule type" value="Genomic_DNA"/>
</dbReference>
<dbReference type="PROSITE" id="PS50011">
    <property type="entry name" value="PROTEIN_KINASE_DOM"/>
    <property type="match status" value="1"/>
</dbReference>
<comment type="caution">
    <text evidence="11">The sequence shown here is derived from an EMBL/GenBank/DDBJ whole genome shotgun (WGS) entry which is preliminary data.</text>
</comment>
<gene>
    <name evidence="11" type="ORF">NMN56_022965</name>
</gene>
<dbReference type="InterPro" id="IPR008271">
    <property type="entry name" value="Ser/Thr_kinase_AS"/>
</dbReference>
<dbReference type="InterPro" id="IPR000719">
    <property type="entry name" value="Prot_kinase_dom"/>
</dbReference>
<evidence type="ECO:0000256" key="4">
    <source>
        <dbReference type="ARBA" id="ARBA00022741"/>
    </source>
</evidence>
<sequence length="506" mass="54099">MTGEAQPGAVIGGRYTLSRSLGTGGFGQVWEAHDPVLDVDVAVKRVLLTGRVPEEERALLLARAGREARNAARLRDHPHIVTVYDVIEVDEVPWIVMQLVDGHSLADEVKARGPLAVERAGEVGEALLRALGAAHRAGVMHRDVKPANVLLATGGEVLLADFGIATGHTDTRLTASSLLIGSPAYMAPERWQGVEADGRADLFSLGVTLYEAVEGVLPFPAGNPTAALTEPPRPPRRARELAPLLAGLLEKDPARRPTVEKALGMLRPAAGTTPLPTQQARPSGGTGPVTEPVTRPMGTPMAARAPVTLTKRRVALIRRSGINSAIEGTLFGGFFGGLIGLAIDSHETLVGGIGGDSRLGNALYGGVLLGAVLLVLGALVGLARGMTTPSDRLTVDEEGVGVTTRYPQRRRGAVNFTIRWDSVERVAIRRPKRSRTTATVWFREADRPTKRWLAENLLTLNPDGSCDIYTYAPDFRAASVNPGRLRDALRQFAGHRYGDLELAPER</sequence>
<accession>A0ABT7A0A6</accession>
<keyword evidence="12" id="KW-1185">Reference proteome</keyword>
<evidence type="ECO:0000259" key="10">
    <source>
        <dbReference type="PROSITE" id="PS50011"/>
    </source>
</evidence>
<evidence type="ECO:0000256" key="5">
    <source>
        <dbReference type="ARBA" id="ARBA00022777"/>
    </source>
</evidence>
<feature type="transmembrane region" description="Helical" evidence="9">
    <location>
        <begin position="321"/>
        <end position="343"/>
    </location>
</feature>
<keyword evidence="9" id="KW-0472">Membrane</keyword>
<protein>
    <recommendedName>
        <fullName evidence="1">non-specific serine/threonine protein kinase</fullName>
        <ecNumber evidence="1">2.7.11.1</ecNumber>
    </recommendedName>
</protein>
<keyword evidence="5 11" id="KW-0418">Kinase</keyword>
<feature type="transmembrane region" description="Helical" evidence="9">
    <location>
        <begin position="363"/>
        <end position="383"/>
    </location>
</feature>
<proteinExistence type="predicted"/>
<name>A0ABT7A0A6_9ACTN</name>
<evidence type="ECO:0000313" key="11">
    <source>
        <dbReference type="EMBL" id="MDJ1134763.1"/>
    </source>
</evidence>
<dbReference type="PANTHER" id="PTHR43289:SF6">
    <property type="entry name" value="SERINE_THREONINE-PROTEIN KINASE NEKL-3"/>
    <property type="match status" value="1"/>
</dbReference>
<keyword evidence="4 7" id="KW-0547">Nucleotide-binding</keyword>
<evidence type="ECO:0000256" key="6">
    <source>
        <dbReference type="ARBA" id="ARBA00022840"/>
    </source>
</evidence>
<dbReference type="Gene3D" id="1.10.510.10">
    <property type="entry name" value="Transferase(Phosphotransferase) domain 1"/>
    <property type="match status" value="1"/>
</dbReference>
<dbReference type="SMART" id="SM00220">
    <property type="entry name" value="S_TKc"/>
    <property type="match status" value="1"/>
</dbReference>
<organism evidence="11 12">
    <name type="scientific">Streptomyces iconiensis</name>
    <dbReference type="NCBI Taxonomy" id="1384038"/>
    <lineage>
        <taxon>Bacteria</taxon>
        <taxon>Bacillati</taxon>
        <taxon>Actinomycetota</taxon>
        <taxon>Actinomycetes</taxon>
        <taxon>Kitasatosporales</taxon>
        <taxon>Streptomycetaceae</taxon>
        <taxon>Streptomyces</taxon>
    </lineage>
</organism>
<dbReference type="CDD" id="cd14014">
    <property type="entry name" value="STKc_PknB_like"/>
    <property type="match status" value="1"/>
</dbReference>
<evidence type="ECO:0000256" key="8">
    <source>
        <dbReference type="SAM" id="MobiDB-lite"/>
    </source>
</evidence>
<feature type="binding site" evidence="7">
    <location>
        <position position="44"/>
    </location>
    <ligand>
        <name>ATP</name>
        <dbReference type="ChEBI" id="CHEBI:30616"/>
    </ligand>
</feature>
<feature type="domain" description="Protein kinase" evidence="10">
    <location>
        <begin position="15"/>
        <end position="270"/>
    </location>
</feature>
<evidence type="ECO:0000256" key="3">
    <source>
        <dbReference type="ARBA" id="ARBA00022679"/>
    </source>
</evidence>
<evidence type="ECO:0000256" key="9">
    <source>
        <dbReference type="SAM" id="Phobius"/>
    </source>
</evidence>
<dbReference type="PROSITE" id="PS00108">
    <property type="entry name" value="PROTEIN_KINASE_ST"/>
    <property type="match status" value="1"/>
</dbReference>
<keyword evidence="6 7" id="KW-0067">ATP-binding</keyword>
<evidence type="ECO:0000256" key="1">
    <source>
        <dbReference type="ARBA" id="ARBA00012513"/>
    </source>
</evidence>
<dbReference type="Gene3D" id="3.30.200.20">
    <property type="entry name" value="Phosphorylase Kinase, domain 1"/>
    <property type="match status" value="1"/>
</dbReference>
<evidence type="ECO:0000256" key="2">
    <source>
        <dbReference type="ARBA" id="ARBA00022527"/>
    </source>
</evidence>
<keyword evidence="3 11" id="KW-0808">Transferase</keyword>
<dbReference type="Pfam" id="PF00069">
    <property type="entry name" value="Pkinase"/>
    <property type="match status" value="1"/>
</dbReference>
<keyword evidence="9" id="KW-1133">Transmembrane helix</keyword>
<dbReference type="EC" id="2.7.11.1" evidence="1"/>
<dbReference type="SUPFAM" id="SSF56112">
    <property type="entry name" value="Protein kinase-like (PK-like)"/>
    <property type="match status" value="1"/>
</dbReference>
<dbReference type="RefSeq" id="WP_274045607.1">
    <property type="nucleotide sequence ID" value="NZ_JANCPR020000023.1"/>
</dbReference>
<dbReference type="InterPro" id="IPR011009">
    <property type="entry name" value="Kinase-like_dom_sf"/>
</dbReference>
<feature type="region of interest" description="Disordered" evidence="8">
    <location>
        <begin position="269"/>
        <end position="300"/>
    </location>
</feature>
<dbReference type="PROSITE" id="PS00107">
    <property type="entry name" value="PROTEIN_KINASE_ATP"/>
    <property type="match status" value="1"/>
</dbReference>
<keyword evidence="2" id="KW-0723">Serine/threonine-protein kinase</keyword>
<dbReference type="Proteomes" id="UP001214441">
    <property type="component" value="Unassembled WGS sequence"/>
</dbReference>
<keyword evidence="9" id="KW-0812">Transmembrane</keyword>
<dbReference type="InterPro" id="IPR017441">
    <property type="entry name" value="Protein_kinase_ATP_BS"/>
</dbReference>
<evidence type="ECO:0000313" key="12">
    <source>
        <dbReference type="Proteomes" id="UP001214441"/>
    </source>
</evidence>
<dbReference type="GO" id="GO:0004674">
    <property type="term" value="F:protein serine/threonine kinase activity"/>
    <property type="evidence" value="ECO:0007669"/>
    <property type="project" value="UniProtKB-EC"/>
</dbReference>
<reference evidence="11 12" key="1">
    <citation type="submission" date="2023-05" db="EMBL/GenBank/DDBJ databases">
        <title>Streptantibioticus silvisoli sp. nov., acidotolerant actinomycetes 1 from pine litter.</title>
        <authorList>
            <person name="Swiecimska M."/>
            <person name="Golinska P."/>
            <person name="Sangal V."/>
            <person name="Wachnowicz B."/>
            <person name="Goodfellow M."/>
        </authorList>
    </citation>
    <scope>NUCLEOTIDE SEQUENCE [LARGE SCALE GENOMIC DNA]</scope>
    <source>
        <strain evidence="11 12">DSM 42109</strain>
    </source>
</reference>
<dbReference type="PANTHER" id="PTHR43289">
    <property type="entry name" value="MITOGEN-ACTIVATED PROTEIN KINASE KINASE KINASE 20-RELATED"/>
    <property type="match status" value="1"/>
</dbReference>